<feature type="transmembrane region" description="Helical" evidence="1">
    <location>
        <begin position="89"/>
        <end position="112"/>
    </location>
</feature>
<keyword evidence="1" id="KW-1133">Transmembrane helix</keyword>
<reference evidence="3" key="1">
    <citation type="submission" date="2016-08" db="EMBL/GenBank/DDBJ databases">
        <authorList>
            <person name="Varghese N."/>
            <person name="Submissions Spin"/>
        </authorList>
    </citation>
    <scope>NUCLEOTIDE SEQUENCE [LARGE SCALE GENOMIC DNA]</scope>
    <source>
        <strain evidence="3">R-53094</strain>
    </source>
</reference>
<feature type="transmembrane region" description="Helical" evidence="1">
    <location>
        <begin position="51"/>
        <end position="69"/>
    </location>
</feature>
<evidence type="ECO:0000313" key="3">
    <source>
        <dbReference type="Proteomes" id="UP000199268"/>
    </source>
</evidence>
<dbReference type="Proteomes" id="UP000199268">
    <property type="component" value="Unassembled WGS sequence"/>
</dbReference>
<feature type="transmembrane region" description="Helical" evidence="1">
    <location>
        <begin position="118"/>
        <end position="138"/>
    </location>
</feature>
<feature type="transmembrane region" description="Helical" evidence="1">
    <location>
        <begin position="21"/>
        <end position="45"/>
    </location>
</feature>
<keyword evidence="1" id="KW-0472">Membrane</keyword>
<keyword evidence="1" id="KW-0812">Transmembrane</keyword>
<organism evidence="2 3">
    <name type="scientific">Weissella bombi</name>
    <dbReference type="NCBI Taxonomy" id="1505725"/>
    <lineage>
        <taxon>Bacteria</taxon>
        <taxon>Bacillati</taxon>
        <taxon>Bacillota</taxon>
        <taxon>Bacilli</taxon>
        <taxon>Lactobacillales</taxon>
        <taxon>Lactobacillaceae</taxon>
        <taxon>Weissella</taxon>
    </lineage>
</organism>
<accession>A0A1C4A6V0</accession>
<dbReference type="AlphaFoldDB" id="A0A1C4A6V0"/>
<protein>
    <submittedName>
        <fullName evidence="2">Uncharacterized protein</fullName>
    </submittedName>
</protein>
<dbReference type="STRING" id="1505725.GA0061074_10447"/>
<proteinExistence type="predicted"/>
<dbReference type="EMBL" id="FMAO01000004">
    <property type="protein sequence ID" value="SCB90434.1"/>
    <property type="molecule type" value="Genomic_DNA"/>
</dbReference>
<evidence type="ECO:0000313" key="2">
    <source>
        <dbReference type="EMBL" id="SCB90434.1"/>
    </source>
</evidence>
<keyword evidence="3" id="KW-1185">Reference proteome</keyword>
<name>A0A1C4A6V0_9LACO</name>
<dbReference type="OrthoDB" id="3183957at2"/>
<dbReference type="RefSeq" id="WP_092462110.1">
    <property type="nucleotide sequence ID" value="NZ_BJEE01000001.1"/>
</dbReference>
<evidence type="ECO:0000256" key="1">
    <source>
        <dbReference type="SAM" id="Phobius"/>
    </source>
</evidence>
<sequence>MSGEQSKRKQRQKELSLQSMSFNRFLLFRYVTAGFFFTNLYWAILLMGAPGWYWLLPASLLVIDTIISIEQTRKYWHPDNSLSITSIGYWVQLLCNVILMGATLAGVSHPFYPFINEQSTQVILITLFVGIMVCLFIHRRVWLISHDKDRYLQQLKAFKASLQ</sequence>
<gene>
    <name evidence="2" type="ORF">GA0061074_10447</name>
</gene>